<keyword evidence="3" id="KW-0238">DNA-binding</keyword>
<dbReference type="InterPro" id="IPR036390">
    <property type="entry name" value="WH_DNA-bd_sf"/>
</dbReference>
<comment type="similarity">
    <text evidence="1">Belongs to the BlaI transcriptional regulatory family.</text>
</comment>
<dbReference type="AlphaFoldDB" id="A0A6F8YAQ3"/>
<name>A0A6F8YAQ3_9ACTN</name>
<keyword evidence="4" id="KW-0804">Transcription</keyword>
<dbReference type="SUPFAM" id="SSF46785">
    <property type="entry name" value="Winged helix' DNA-binding domain"/>
    <property type="match status" value="1"/>
</dbReference>
<sequence length="109" mass="12285">MVTVLVEAGQPLTPGEVRERLDPSLALSYSTVVTTLTRLYEKDAVTRHRDGRAYRYGALDDAAALVARRMSHLLAAEPDHVPVLRRFVRSLNADDEQTLRDLLNRADER</sequence>
<keyword evidence="6" id="KW-1185">Reference proteome</keyword>
<evidence type="ECO:0000313" key="5">
    <source>
        <dbReference type="EMBL" id="BCB83147.1"/>
    </source>
</evidence>
<proteinExistence type="inferred from homology"/>
<reference evidence="5 6" key="1">
    <citation type="submission" date="2020-03" db="EMBL/GenBank/DDBJ databases">
        <title>Whole genome shotgun sequence of Phytohabitans suffuscus NBRC 105367.</title>
        <authorList>
            <person name="Komaki H."/>
            <person name="Tamura T."/>
        </authorList>
    </citation>
    <scope>NUCLEOTIDE SEQUENCE [LARGE SCALE GENOMIC DNA]</scope>
    <source>
        <strain evidence="5 6">NBRC 105367</strain>
    </source>
</reference>
<protein>
    <recommendedName>
        <fullName evidence="7">Transcriptional regulator</fullName>
    </recommendedName>
</protein>
<keyword evidence="2" id="KW-0805">Transcription regulation</keyword>
<dbReference type="GO" id="GO:0003677">
    <property type="term" value="F:DNA binding"/>
    <property type="evidence" value="ECO:0007669"/>
    <property type="project" value="UniProtKB-KW"/>
</dbReference>
<dbReference type="Gene3D" id="1.10.10.10">
    <property type="entry name" value="Winged helix-like DNA-binding domain superfamily/Winged helix DNA-binding domain"/>
    <property type="match status" value="1"/>
</dbReference>
<dbReference type="KEGG" id="psuu:Psuf_004600"/>
<dbReference type="Pfam" id="PF03965">
    <property type="entry name" value="Penicillinase_R"/>
    <property type="match status" value="1"/>
</dbReference>
<accession>A0A6F8YAQ3</accession>
<dbReference type="InterPro" id="IPR036388">
    <property type="entry name" value="WH-like_DNA-bd_sf"/>
</dbReference>
<reference evidence="5 6" key="2">
    <citation type="submission" date="2020-03" db="EMBL/GenBank/DDBJ databases">
        <authorList>
            <person name="Ichikawa N."/>
            <person name="Kimura A."/>
            <person name="Kitahashi Y."/>
            <person name="Uohara A."/>
        </authorList>
    </citation>
    <scope>NUCLEOTIDE SEQUENCE [LARGE SCALE GENOMIC DNA]</scope>
    <source>
        <strain evidence="5 6">NBRC 105367</strain>
    </source>
</reference>
<dbReference type="EMBL" id="AP022871">
    <property type="protein sequence ID" value="BCB83147.1"/>
    <property type="molecule type" value="Genomic_DNA"/>
</dbReference>
<dbReference type="GO" id="GO:0045892">
    <property type="term" value="P:negative regulation of DNA-templated transcription"/>
    <property type="evidence" value="ECO:0007669"/>
    <property type="project" value="InterPro"/>
</dbReference>
<evidence type="ECO:0000313" key="6">
    <source>
        <dbReference type="Proteomes" id="UP000503011"/>
    </source>
</evidence>
<dbReference type="Proteomes" id="UP000503011">
    <property type="component" value="Chromosome"/>
</dbReference>
<gene>
    <name evidence="5" type="ORF">Psuf_004600</name>
</gene>
<organism evidence="5 6">
    <name type="scientific">Phytohabitans suffuscus</name>
    <dbReference type="NCBI Taxonomy" id="624315"/>
    <lineage>
        <taxon>Bacteria</taxon>
        <taxon>Bacillati</taxon>
        <taxon>Actinomycetota</taxon>
        <taxon>Actinomycetes</taxon>
        <taxon>Micromonosporales</taxon>
        <taxon>Micromonosporaceae</taxon>
    </lineage>
</organism>
<evidence type="ECO:0000256" key="1">
    <source>
        <dbReference type="ARBA" id="ARBA00011046"/>
    </source>
</evidence>
<evidence type="ECO:0008006" key="7">
    <source>
        <dbReference type="Google" id="ProtNLM"/>
    </source>
</evidence>
<evidence type="ECO:0000256" key="2">
    <source>
        <dbReference type="ARBA" id="ARBA00023015"/>
    </source>
</evidence>
<evidence type="ECO:0000256" key="3">
    <source>
        <dbReference type="ARBA" id="ARBA00023125"/>
    </source>
</evidence>
<evidence type="ECO:0000256" key="4">
    <source>
        <dbReference type="ARBA" id="ARBA00023163"/>
    </source>
</evidence>
<dbReference type="InterPro" id="IPR005650">
    <property type="entry name" value="BlaI_family"/>
</dbReference>